<dbReference type="SUPFAM" id="SSF54695">
    <property type="entry name" value="POZ domain"/>
    <property type="match status" value="1"/>
</dbReference>
<evidence type="ECO:0000256" key="2">
    <source>
        <dbReference type="ARBA" id="ARBA00022737"/>
    </source>
</evidence>
<dbReference type="PANTHER" id="PTHR46376">
    <property type="entry name" value="LEUCINE-ZIPPER-LIKE TRANSCRIPTIONAL REGULATOR 1"/>
    <property type="match status" value="1"/>
</dbReference>
<dbReference type="Proteomes" id="UP000051574">
    <property type="component" value="Unassembled WGS sequence"/>
</dbReference>
<dbReference type="InterPro" id="IPR051568">
    <property type="entry name" value="LZTR1/Attractin"/>
</dbReference>
<dbReference type="InterPro" id="IPR000210">
    <property type="entry name" value="BTB/POZ_dom"/>
</dbReference>
<evidence type="ECO:0000259" key="3">
    <source>
        <dbReference type="PROSITE" id="PS50097"/>
    </source>
</evidence>
<dbReference type="Gene3D" id="3.30.710.10">
    <property type="entry name" value="Potassium Channel Kv1.1, Chain A"/>
    <property type="match status" value="1"/>
</dbReference>
<dbReference type="CDD" id="cd18308">
    <property type="entry name" value="BTB1_POZ_LZTR1"/>
    <property type="match status" value="1"/>
</dbReference>
<evidence type="ECO:0000256" key="1">
    <source>
        <dbReference type="ARBA" id="ARBA00022441"/>
    </source>
</evidence>
<sequence>MVAFDRHLYVFGGAADSTLSNDLHCFDLDSQTWSVILPAAESFVPSGRLFHAAAVVGDAMFIFGGTVDNNVRSGEMYRFQFSSYPKCTLHEDFGKILESRQFCDVEFVVGAEEVKIPAHLALVSARSLYLRNKVRTGKVSRDEHLERLFGTTKVSFKDVPLVAVKLPDANPEAFEMVLNYIYMDCIDPTKKAKNGEDPYSNRIVLLMMDVYRLAVKFDMARLEHLCIQYLNATICLKNVLVALHNADTLNLEFIKEFCLRFIVKESNYNQIVMSQEFETLDRKLMVEIIRRKQTPQTKMASSDPHFDTA</sequence>
<proteinExistence type="predicted"/>
<dbReference type="SMART" id="SM00225">
    <property type="entry name" value="BTB"/>
    <property type="match status" value="1"/>
</dbReference>
<dbReference type="EMBL" id="LJIG01002341">
    <property type="protein sequence ID" value="KRT84599.1"/>
    <property type="molecule type" value="Genomic_DNA"/>
</dbReference>
<dbReference type="AlphaFoldDB" id="A0A0T6BCF9"/>
<dbReference type="PANTHER" id="PTHR46376:SF1">
    <property type="entry name" value="LEUCINE-ZIPPER-LIKE TRANSCRIPTIONAL REGULATOR 1"/>
    <property type="match status" value="1"/>
</dbReference>
<evidence type="ECO:0000313" key="5">
    <source>
        <dbReference type="Proteomes" id="UP000051574"/>
    </source>
</evidence>
<comment type="caution">
    <text evidence="4">The sequence shown here is derived from an EMBL/GenBank/DDBJ whole genome shotgun (WGS) entry which is preliminary data.</text>
</comment>
<dbReference type="InterPro" id="IPR015915">
    <property type="entry name" value="Kelch-typ_b-propeller"/>
</dbReference>
<dbReference type="SUPFAM" id="SSF117281">
    <property type="entry name" value="Kelch motif"/>
    <property type="match status" value="1"/>
</dbReference>
<accession>A0A0T6BCF9</accession>
<dbReference type="Gene3D" id="2.120.10.80">
    <property type="entry name" value="Kelch-type beta propeller"/>
    <property type="match status" value="1"/>
</dbReference>
<dbReference type="OrthoDB" id="10250130at2759"/>
<protein>
    <submittedName>
        <fullName evidence="4">BTB domain-containing protein</fullName>
    </submittedName>
</protein>
<organism evidence="4 5">
    <name type="scientific">Oryctes borbonicus</name>
    <dbReference type="NCBI Taxonomy" id="1629725"/>
    <lineage>
        <taxon>Eukaryota</taxon>
        <taxon>Metazoa</taxon>
        <taxon>Ecdysozoa</taxon>
        <taxon>Arthropoda</taxon>
        <taxon>Hexapoda</taxon>
        <taxon>Insecta</taxon>
        <taxon>Pterygota</taxon>
        <taxon>Neoptera</taxon>
        <taxon>Endopterygota</taxon>
        <taxon>Coleoptera</taxon>
        <taxon>Polyphaga</taxon>
        <taxon>Scarabaeiformia</taxon>
        <taxon>Scarabaeidae</taxon>
        <taxon>Dynastinae</taxon>
        <taxon>Oryctes</taxon>
    </lineage>
</organism>
<feature type="non-terminal residue" evidence="4">
    <location>
        <position position="309"/>
    </location>
</feature>
<dbReference type="FunFam" id="3.30.710.10:FF:000139">
    <property type="entry name" value="Leucine-zipper transcriptional regulator 1"/>
    <property type="match status" value="1"/>
</dbReference>
<reference evidence="4 5" key="1">
    <citation type="submission" date="2015-09" db="EMBL/GenBank/DDBJ databases">
        <title>Draft genome of the scarab beetle Oryctes borbonicus.</title>
        <authorList>
            <person name="Meyer J.M."/>
            <person name="Markov G.V."/>
            <person name="Baskaran P."/>
            <person name="Herrmann M."/>
            <person name="Sommer R.J."/>
            <person name="Roedelsperger C."/>
        </authorList>
    </citation>
    <scope>NUCLEOTIDE SEQUENCE [LARGE SCALE GENOMIC DNA]</scope>
    <source>
        <strain evidence="4">OB123</strain>
        <tissue evidence="4">Whole animal</tissue>
    </source>
</reference>
<feature type="domain" description="BTB" evidence="3">
    <location>
        <begin position="103"/>
        <end position="190"/>
    </location>
</feature>
<dbReference type="CDD" id="cd18505">
    <property type="entry name" value="BACK1_LZTR1"/>
    <property type="match status" value="1"/>
</dbReference>
<dbReference type="Pfam" id="PF24681">
    <property type="entry name" value="Kelch_KLHDC2_KLHL20_DRC7"/>
    <property type="match status" value="1"/>
</dbReference>
<keyword evidence="1" id="KW-0880">Kelch repeat</keyword>
<dbReference type="InterPro" id="IPR011333">
    <property type="entry name" value="SKP1/BTB/POZ_sf"/>
</dbReference>
<gene>
    <name evidence="4" type="ORF">AMK59_2090</name>
</gene>
<keyword evidence="2" id="KW-0677">Repeat</keyword>
<dbReference type="Pfam" id="PF00651">
    <property type="entry name" value="BTB"/>
    <property type="match status" value="1"/>
</dbReference>
<keyword evidence="5" id="KW-1185">Reference proteome</keyword>
<name>A0A0T6BCF9_9SCAR</name>
<dbReference type="GO" id="GO:0005794">
    <property type="term" value="C:Golgi apparatus"/>
    <property type="evidence" value="ECO:0007669"/>
    <property type="project" value="TreeGrafter"/>
</dbReference>
<evidence type="ECO:0000313" key="4">
    <source>
        <dbReference type="EMBL" id="KRT84599.1"/>
    </source>
</evidence>
<dbReference type="PROSITE" id="PS50097">
    <property type="entry name" value="BTB"/>
    <property type="match status" value="1"/>
</dbReference>